<dbReference type="InterPro" id="IPR050712">
    <property type="entry name" value="NAD(P)H-dep_reductase"/>
</dbReference>
<name>A0A7W8EQV9_9HYPH</name>
<dbReference type="RefSeq" id="WP_246176128.1">
    <property type="nucleotide sequence ID" value="NZ_JACHIL010000004.1"/>
</dbReference>
<dbReference type="PANTHER" id="PTHR30543:SF21">
    <property type="entry name" value="NAD(P)H-DEPENDENT FMN REDUCTASE LOT6"/>
    <property type="match status" value="1"/>
</dbReference>
<reference evidence="2 3" key="1">
    <citation type="submission" date="2020-08" db="EMBL/GenBank/DDBJ databases">
        <title>Genomic Encyclopedia of Type Strains, Phase IV (KMG-IV): sequencing the most valuable type-strain genomes for metagenomic binning, comparative biology and taxonomic classification.</title>
        <authorList>
            <person name="Goeker M."/>
        </authorList>
    </citation>
    <scope>NUCLEOTIDE SEQUENCE [LARGE SCALE GENOMIC DNA]</scope>
    <source>
        <strain evidence="2 3">DSM 25620</strain>
    </source>
</reference>
<feature type="domain" description="NADPH-dependent FMN reductase-like" evidence="1">
    <location>
        <begin position="3"/>
        <end position="142"/>
    </location>
</feature>
<keyword evidence="3" id="KW-1185">Reference proteome</keyword>
<proteinExistence type="predicted"/>
<dbReference type="AlphaFoldDB" id="A0A7W8EQV9"/>
<comment type="caution">
    <text evidence="2">The sequence shown here is derived from an EMBL/GenBank/DDBJ whole genome shotgun (WGS) entry which is preliminary data.</text>
</comment>
<dbReference type="GO" id="GO:0010181">
    <property type="term" value="F:FMN binding"/>
    <property type="evidence" value="ECO:0007669"/>
    <property type="project" value="TreeGrafter"/>
</dbReference>
<organism evidence="2 3">
    <name type="scientific">Pseudochrobactrum saccharolyticum</name>
    <dbReference type="NCBI Taxonomy" id="354352"/>
    <lineage>
        <taxon>Bacteria</taxon>
        <taxon>Pseudomonadati</taxon>
        <taxon>Pseudomonadota</taxon>
        <taxon>Alphaproteobacteria</taxon>
        <taxon>Hyphomicrobiales</taxon>
        <taxon>Brucellaceae</taxon>
        <taxon>Pseudochrobactrum</taxon>
    </lineage>
</organism>
<accession>A0A7W8EQV9</accession>
<dbReference type="SUPFAM" id="SSF52218">
    <property type="entry name" value="Flavoproteins"/>
    <property type="match status" value="1"/>
</dbReference>
<evidence type="ECO:0000313" key="2">
    <source>
        <dbReference type="EMBL" id="MBB5091847.1"/>
    </source>
</evidence>
<dbReference type="InterPro" id="IPR005025">
    <property type="entry name" value="FMN_Rdtase-like_dom"/>
</dbReference>
<dbReference type="EMBL" id="JACHIL010000004">
    <property type="protein sequence ID" value="MBB5091847.1"/>
    <property type="molecule type" value="Genomic_DNA"/>
</dbReference>
<dbReference type="Pfam" id="PF03358">
    <property type="entry name" value="FMN_red"/>
    <property type="match status" value="1"/>
</dbReference>
<evidence type="ECO:0000313" key="3">
    <source>
        <dbReference type="Proteomes" id="UP000531231"/>
    </source>
</evidence>
<protein>
    <submittedName>
        <fullName evidence="2">NAD(P)H-dependent FMN reductase</fullName>
    </submittedName>
</protein>
<dbReference type="GO" id="GO:0016491">
    <property type="term" value="F:oxidoreductase activity"/>
    <property type="evidence" value="ECO:0007669"/>
    <property type="project" value="InterPro"/>
</dbReference>
<sequence length="188" mass="21239">MPKLYTIICATRSARHGDKFAKWFNDFAAANSDFDAELVDLAEVKLPFFDESTHPRAQKYEHEHTKKWSKLIDAGDAFVFVIPEYNYSPPAEFFNAVNFLNTEWNYKPAAIMSYGGVSGGLRSAQVARSHLSTLRMMPLPEGIPLPNYPQFLNENGEFVATEMVEASAKTVLAELKVWNDGLQTIRNK</sequence>
<dbReference type="PANTHER" id="PTHR30543">
    <property type="entry name" value="CHROMATE REDUCTASE"/>
    <property type="match status" value="1"/>
</dbReference>
<dbReference type="GO" id="GO:0005829">
    <property type="term" value="C:cytosol"/>
    <property type="evidence" value="ECO:0007669"/>
    <property type="project" value="TreeGrafter"/>
</dbReference>
<gene>
    <name evidence="2" type="ORF">HNQ68_002392</name>
</gene>
<dbReference type="Gene3D" id="3.40.50.360">
    <property type="match status" value="1"/>
</dbReference>
<dbReference type="Proteomes" id="UP000531231">
    <property type="component" value="Unassembled WGS sequence"/>
</dbReference>
<evidence type="ECO:0000259" key="1">
    <source>
        <dbReference type="Pfam" id="PF03358"/>
    </source>
</evidence>
<dbReference type="InterPro" id="IPR029039">
    <property type="entry name" value="Flavoprotein-like_sf"/>
</dbReference>